<feature type="transmembrane region" description="Helical" evidence="2">
    <location>
        <begin position="211"/>
        <end position="231"/>
    </location>
</feature>
<dbReference type="Proteomes" id="UP000655523">
    <property type="component" value="Unassembled WGS sequence"/>
</dbReference>
<dbReference type="InterPro" id="IPR036259">
    <property type="entry name" value="MFS_trans_sf"/>
</dbReference>
<keyword evidence="2" id="KW-0472">Membrane</keyword>
<evidence type="ECO:0000256" key="2">
    <source>
        <dbReference type="SAM" id="Phobius"/>
    </source>
</evidence>
<feature type="transmembrane region" description="Helical" evidence="2">
    <location>
        <begin position="131"/>
        <end position="151"/>
    </location>
</feature>
<keyword evidence="2" id="KW-0812">Transmembrane</keyword>
<feature type="transmembrane region" description="Helical" evidence="2">
    <location>
        <begin position="104"/>
        <end position="124"/>
    </location>
</feature>
<name>A0A972NMJ9_9BURK</name>
<keyword evidence="4" id="KW-1185">Reference proteome</keyword>
<feature type="transmembrane region" description="Helical" evidence="2">
    <location>
        <begin position="32"/>
        <end position="51"/>
    </location>
</feature>
<sequence>MAAASADPTTRGARAAACVANAAYVRPAVVRVTRTACVLLAIAAGAARMLIARVGGAASGRIASVGGAARGLMASVVSTACVLLVSGAATLVTQADLGQRANSLWMSALALATMTIVPLLMSRISRQHTTLATAVTLIATMSAMGVVPAYVGGLEHRTAIAALAMVIGGVLLLYGRHLAGTTASPPEHSDRNKYSNQNANQSTRAMHATDATALLALLAGLSSGSLARFQLYAICGMSGVQPISQIALSVSAVCALALIADRSGNNNRMLAVLYVLRAVLIGALAAVDSPTLALFAAKMFVVLDCLTIPALVKLRGKSRSAMRAGCPGAVHHLGMVSGATLSTTPYFFGDGFMMLYALSSMASLICAVSLATGWFEKKPFRKHSNHHHRQAGHSDEHEVQGGKYDSFVTHC</sequence>
<gene>
    <name evidence="3" type="ORF">GNZ13_11985</name>
</gene>
<dbReference type="EMBL" id="WOEZ01000055">
    <property type="protein sequence ID" value="NPT55299.1"/>
    <property type="molecule type" value="Genomic_DNA"/>
</dbReference>
<feature type="transmembrane region" description="Helical" evidence="2">
    <location>
        <begin position="269"/>
        <end position="287"/>
    </location>
</feature>
<feature type="region of interest" description="Disordered" evidence="1">
    <location>
        <begin position="182"/>
        <end position="202"/>
    </location>
</feature>
<proteinExistence type="predicted"/>
<feature type="transmembrane region" description="Helical" evidence="2">
    <location>
        <begin position="72"/>
        <end position="92"/>
    </location>
</feature>
<dbReference type="SUPFAM" id="SSF103473">
    <property type="entry name" value="MFS general substrate transporter"/>
    <property type="match status" value="1"/>
</dbReference>
<feature type="transmembrane region" description="Helical" evidence="2">
    <location>
        <begin position="243"/>
        <end position="260"/>
    </location>
</feature>
<evidence type="ECO:0000313" key="3">
    <source>
        <dbReference type="EMBL" id="NPT55299.1"/>
    </source>
</evidence>
<organism evidence="3 4">
    <name type="scientific">Paraburkholderia elongata</name>
    <dbReference type="NCBI Taxonomy" id="2675747"/>
    <lineage>
        <taxon>Bacteria</taxon>
        <taxon>Pseudomonadati</taxon>
        <taxon>Pseudomonadota</taxon>
        <taxon>Betaproteobacteria</taxon>
        <taxon>Burkholderiales</taxon>
        <taxon>Burkholderiaceae</taxon>
        <taxon>Paraburkholderia</taxon>
    </lineage>
</organism>
<evidence type="ECO:0008006" key="5">
    <source>
        <dbReference type="Google" id="ProtNLM"/>
    </source>
</evidence>
<feature type="transmembrane region" description="Helical" evidence="2">
    <location>
        <begin position="354"/>
        <end position="375"/>
    </location>
</feature>
<reference evidence="3 4" key="1">
    <citation type="submission" date="2019-11" db="EMBL/GenBank/DDBJ databases">
        <title>Metabolism of dissolved organic matter in forest soils.</title>
        <authorList>
            <person name="Cyle K.T."/>
            <person name="Wilhelm R.C."/>
            <person name="Martinez C.E."/>
        </authorList>
    </citation>
    <scope>NUCLEOTIDE SEQUENCE [LARGE SCALE GENOMIC DNA]</scope>
    <source>
        <strain evidence="3 4">5N</strain>
    </source>
</reference>
<keyword evidence="2" id="KW-1133">Transmembrane helix</keyword>
<feature type="transmembrane region" description="Helical" evidence="2">
    <location>
        <begin position="157"/>
        <end position="175"/>
    </location>
</feature>
<dbReference type="RefSeq" id="WP_172163987.1">
    <property type="nucleotide sequence ID" value="NZ_WOEZ01000055.1"/>
</dbReference>
<comment type="caution">
    <text evidence="3">The sequence shown here is derived from an EMBL/GenBank/DDBJ whole genome shotgun (WGS) entry which is preliminary data.</text>
</comment>
<evidence type="ECO:0000256" key="1">
    <source>
        <dbReference type="SAM" id="MobiDB-lite"/>
    </source>
</evidence>
<accession>A0A972NMJ9</accession>
<evidence type="ECO:0000313" key="4">
    <source>
        <dbReference type="Proteomes" id="UP000655523"/>
    </source>
</evidence>
<dbReference type="AlphaFoldDB" id="A0A972NMJ9"/>
<protein>
    <recommendedName>
        <fullName evidence="5">MFS transporter</fullName>
    </recommendedName>
</protein>